<evidence type="ECO:0000256" key="2">
    <source>
        <dbReference type="ARBA" id="ARBA00023125"/>
    </source>
</evidence>
<dbReference type="GO" id="GO:0000978">
    <property type="term" value="F:RNA polymerase II cis-regulatory region sequence-specific DNA binding"/>
    <property type="evidence" value="ECO:0007669"/>
    <property type="project" value="TreeGrafter"/>
</dbReference>
<keyword evidence="2" id="KW-0238">DNA-binding</keyword>
<keyword evidence="4" id="KW-0539">Nucleus</keyword>
<comment type="caution">
    <text evidence="7">The sequence shown here is derived from an EMBL/GenBank/DDBJ whole genome shotgun (WGS) entry which is preliminary data.</text>
</comment>
<dbReference type="PANTHER" id="PTHR47424">
    <property type="entry name" value="REGULATORY PROTEIN GAL4"/>
    <property type="match status" value="1"/>
</dbReference>
<dbReference type="GO" id="GO:0008270">
    <property type="term" value="F:zinc ion binding"/>
    <property type="evidence" value="ECO:0007669"/>
    <property type="project" value="InterPro"/>
</dbReference>
<feature type="domain" description="Xylanolytic transcriptional activator regulatory" evidence="6">
    <location>
        <begin position="409"/>
        <end position="474"/>
    </location>
</feature>
<gene>
    <name evidence="7" type="ORF">LARI1_G007582</name>
</gene>
<keyword evidence="3" id="KW-0804">Transcription</keyword>
<dbReference type="Pfam" id="PF04082">
    <property type="entry name" value="Fungal_trans"/>
    <property type="match status" value="1"/>
</dbReference>
<dbReference type="InterPro" id="IPR051127">
    <property type="entry name" value="Fungal_SecMet_Regulators"/>
</dbReference>
<name>A0A8T9B713_9HELO</name>
<evidence type="ECO:0000256" key="5">
    <source>
        <dbReference type="SAM" id="MobiDB-lite"/>
    </source>
</evidence>
<dbReference type="GO" id="GO:0005634">
    <property type="term" value="C:nucleus"/>
    <property type="evidence" value="ECO:0007669"/>
    <property type="project" value="TreeGrafter"/>
</dbReference>
<sequence>MNGSTAPQINREGSGIVSSAVPTGDAGQKRRRVGLACSVCRARKSRVSLYLSTCDLSLPSGRAGGRVGGKSTRRAPLKVSFRGSSATAPGPSALRVKKVLSIAFIVGKQSILDLEDRVKAIEVELTAFRRSRPTGQLGFSEEADPGRVRHAQASSTTNHRGDGIEVNRDDLHDATEAEDVTDGMVAVIFSAEEDFGFFGISTALHPGSDSWDLLLMFVLGPSSNIAFTRHLSHAITQSSGSTQAWTASNLVLSQMSGGVMSVSRSASPNGRHAAQSGVSQSEEVNIYALPPEKETRELIEHYFSTTGVLFPYLHEPTFWKTYEEVKRNRFTKVRRTWLGLLNIVLALAASARVRSETTSGDRVKESDTYYQRAVGLCDRQILRASSLEAVHLLLVMGQYLQGTQKSVQAWTIHGLTVKAALQLGLHSSEASKRFSPFEQEIRKRTWTLSMTFGRPGTIPDDYVKLTMPAILEEDLSSTMRSESTLTDSLLFFNSTMYDTLIES</sequence>
<dbReference type="GO" id="GO:0006351">
    <property type="term" value="P:DNA-templated transcription"/>
    <property type="evidence" value="ECO:0007669"/>
    <property type="project" value="InterPro"/>
</dbReference>
<accession>A0A8T9B713</accession>
<evidence type="ECO:0000256" key="4">
    <source>
        <dbReference type="ARBA" id="ARBA00023242"/>
    </source>
</evidence>
<organism evidence="7 8">
    <name type="scientific">Lachnellula arida</name>
    <dbReference type="NCBI Taxonomy" id="1316785"/>
    <lineage>
        <taxon>Eukaryota</taxon>
        <taxon>Fungi</taxon>
        <taxon>Dikarya</taxon>
        <taxon>Ascomycota</taxon>
        <taxon>Pezizomycotina</taxon>
        <taxon>Leotiomycetes</taxon>
        <taxon>Helotiales</taxon>
        <taxon>Lachnaceae</taxon>
        <taxon>Lachnellula</taxon>
    </lineage>
</organism>
<dbReference type="EMBL" id="QGMF01000492">
    <property type="protein sequence ID" value="TVY15505.1"/>
    <property type="molecule type" value="Genomic_DNA"/>
</dbReference>
<dbReference type="Proteomes" id="UP000469559">
    <property type="component" value="Unassembled WGS sequence"/>
</dbReference>
<evidence type="ECO:0000313" key="7">
    <source>
        <dbReference type="EMBL" id="TVY15505.1"/>
    </source>
</evidence>
<keyword evidence="1" id="KW-0805">Transcription regulation</keyword>
<dbReference type="InterPro" id="IPR007219">
    <property type="entry name" value="XnlR_reg_dom"/>
</dbReference>
<dbReference type="GO" id="GO:0000981">
    <property type="term" value="F:DNA-binding transcription factor activity, RNA polymerase II-specific"/>
    <property type="evidence" value="ECO:0007669"/>
    <property type="project" value="TreeGrafter"/>
</dbReference>
<evidence type="ECO:0000256" key="3">
    <source>
        <dbReference type="ARBA" id="ARBA00023163"/>
    </source>
</evidence>
<reference evidence="7 8" key="1">
    <citation type="submission" date="2018-05" db="EMBL/GenBank/DDBJ databases">
        <title>Whole genome sequencing for identification of molecular markers to develop diagnostic detection tools for the regulated plant pathogen Lachnellula willkommii.</title>
        <authorList>
            <person name="Giroux E."/>
            <person name="Bilodeau G."/>
        </authorList>
    </citation>
    <scope>NUCLEOTIDE SEQUENCE [LARGE SCALE GENOMIC DNA]</scope>
    <source>
        <strain evidence="7 8">CBS 203.66</strain>
    </source>
</reference>
<proteinExistence type="predicted"/>
<evidence type="ECO:0000256" key="1">
    <source>
        <dbReference type="ARBA" id="ARBA00023015"/>
    </source>
</evidence>
<dbReference type="OrthoDB" id="3364175at2759"/>
<dbReference type="AlphaFoldDB" id="A0A8T9B713"/>
<keyword evidence="8" id="KW-1185">Reference proteome</keyword>
<protein>
    <submittedName>
        <fullName evidence="7">Putative transcriptional regulatory protein</fullName>
    </submittedName>
</protein>
<dbReference type="PANTHER" id="PTHR47424:SF3">
    <property type="entry name" value="REGULATORY PROTEIN GAL4"/>
    <property type="match status" value="1"/>
</dbReference>
<dbReference type="SMART" id="SM00906">
    <property type="entry name" value="Fungal_trans"/>
    <property type="match status" value="1"/>
</dbReference>
<feature type="region of interest" description="Disordered" evidence="5">
    <location>
        <begin position="136"/>
        <end position="166"/>
    </location>
</feature>
<dbReference type="GO" id="GO:0000435">
    <property type="term" value="P:positive regulation of transcription from RNA polymerase II promoter by galactose"/>
    <property type="evidence" value="ECO:0007669"/>
    <property type="project" value="TreeGrafter"/>
</dbReference>
<feature type="region of interest" description="Disordered" evidence="5">
    <location>
        <begin position="1"/>
        <end position="25"/>
    </location>
</feature>
<evidence type="ECO:0000259" key="6">
    <source>
        <dbReference type="SMART" id="SM00906"/>
    </source>
</evidence>
<evidence type="ECO:0000313" key="8">
    <source>
        <dbReference type="Proteomes" id="UP000469559"/>
    </source>
</evidence>
<dbReference type="CDD" id="cd12148">
    <property type="entry name" value="fungal_TF_MHR"/>
    <property type="match status" value="1"/>
</dbReference>